<evidence type="ECO:0000313" key="1">
    <source>
        <dbReference type="EMBL" id="TXJ37299.1"/>
    </source>
</evidence>
<dbReference type="OrthoDB" id="9808360at2"/>
<gene>
    <name evidence="1" type="ORF">EPJ72_10645</name>
</gene>
<dbReference type="CDD" id="cd00090">
    <property type="entry name" value="HTH_ARSR"/>
    <property type="match status" value="1"/>
</dbReference>
<dbReference type="InterPro" id="IPR011991">
    <property type="entry name" value="ArsR-like_HTH"/>
</dbReference>
<organism evidence="1 2">
    <name type="scientific">Brachyspira pilosicoli</name>
    <name type="common">Serpulina pilosicoli</name>
    <dbReference type="NCBI Taxonomy" id="52584"/>
    <lineage>
        <taxon>Bacteria</taxon>
        <taxon>Pseudomonadati</taxon>
        <taxon>Spirochaetota</taxon>
        <taxon>Spirochaetia</taxon>
        <taxon>Brachyspirales</taxon>
        <taxon>Brachyspiraceae</taxon>
        <taxon>Brachyspira</taxon>
    </lineage>
</organism>
<dbReference type="EMBL" id="SAXY01000064">
    <property type="protein sequence ID" value="TXJ37299.1"/>
    <property type="molecule type" value="Genomic_DNA"/>
</dbReference>
<proteinExistence type="predicted"/>
<dbReference type="PANTHER" id="PTHR33221">
    <property type="entry name" value="WINGED HELIX-TURN-HELIX TRANSCRIPTIONAL REGULATOR, RRF2 FAMILY"/>
    <property type="match status" value="1"/>
</dbReference>
<comment type="caution">
    <text evidence="1">The sequence shown here is derived from an EMBL/GenBank/DDBJ whole genome shotgun (WGS) entry which is preliminary data.</text>
</comment>
<dbReference type="Gene3D" id="1.10.10.10">
    <property type="entry name" value="Winged helix-like DNA-binding domain superfamily/Winged helix DNA-binding domain"/>
    <property type="match status" value="1"/>
</dbReference>
<dbReference type="InterPro" id="IPR030489">
    <property type="entry name" value="TR_Rrf2-type_CS"/>
</dbReference>
<dbReference type="PROSITE" id="PS01332">
    <property type="entry name" value="HTH_RRF2_1"/>
    <property type="match status" value="1"/>
</dbReference>
<evidence type="ECO:0000313" key="2">
    <source>
        <dbReference type="Proteomes" id="UP000323176"/>
    </source>
</evidence>
<dbReference type="InterPro" id="IPR000944">
    <property type="entry name" value="Tscrpt_reg_Rrf2"/>
</dbReference>
<dbReference type="AlphaFoldDB" id="A0A5C8EH71"/>
<dbReference type="Proteomes" id="UP000323176">
    <property type="component" value="Unassembled WGS sequence"/>
</dbReference>
<dbReference type="NCBIfam" id="TIGR00738">
    <property type="entry name" value="rrf2_super"/>
    <property type="match status" value="1"/>
</dbReference>
<sequence>MIPISEASAIALHSAVYISIKELASLKDIAERFDVSANHLSKVLQALVKAGYISSSKGPAGGFKIADGKENTSFLDIYETIEGKNWQRSCLFHSKCGKYCSNCIMGDLVNDINRKFKNYMESHTIKDHYLLDDDFNINKTDDKKSKQKK</sequence>
<dbReference type="InterPro" id="IPR036390">
    <property type="entry name" value="WH_DNA-bd_sf"/>
</dbReference>
<dbReference type="GO" id="GO:0005829">
    <property type="term" value="C:cytosol"/>
    <property type="evidence" value="ECO:0007669"/>
    <property type="project" value="TreeGrafter"/>
</dbReference>
<dbReference type="SUPFAM" id="SSF46785">
    <property type="entry name" value="Winged helix' DNA-binding domain"/>
    <property type="match status" value="1"/>
</dbReference>
<name>A0A5C8EH71_BRAPL</name>
<reference evidence="1 2" key="1">
    <citation type="journal article" date="1992" name="Lakartidningen">
        <title>[Penicillin V and not amoxicillin is the first choice preparation in acute otitis].</title>
        <authorList>
            <person name="Kamme C."/>
            <person name="Lundgren K."/>
            <person name="Prellner K."/>
        </authorList>
    </citation>
    <scope>NUCLEOTIDE SEQUENCE [LARGE SCALE GENOMIC DNA]</scope>
    <source>
        <strain evidence="1 2">PC5538III-hc</strain>
    </source>
</reference>
<dbReference type="PANTHER" id="PTHR33221:SF9">
    <property type="entry name" value="RRF2 FAMILY PROTEIN"/>
    <property type="match status" value="1"/>
</dbReference>
<protein>
    <submittedName>
        <fullName evidence="1">Rrf2 family transcriptional regulator</fullName>
    </submittedName>
</protein>
<dbReference type="PROSITE" id="PS51197">
    <property type="entry name" value="HTH_RRF2_2"/>
    <property type="match status" value="1"/>
</dbReference>
<accession>A0A5C8EH71</accession>
<dbReference type="Pfam" id="PF02082">
    <property type="entry name" value="Rrf2"/>
    <property type="match status" value="1"/>
</dbReference>
<dbReference type="GO" id="GO:0003700">
    <property type="term" value="F:DNA-binding transcription factor activity"/>
    <property type="evidence" value="ECO:0007669"/>
    <property type="project" value="TreeGrafter"/>
</dbReference>
<dbReference type="InterPro" id="IPR036388">
    <property type="entry name" value="WH-like_DNA-bd_sf"/>
</dbReference>